<sequence>MNPGSLKAIQALLPAEIDYNNEKKKQAVLFSNKDILMSQNRHSFFATAKENKRDNDVLHNQPLLRIAK</sequence>
<evidence type="ECO:0000313" key="2">
    <source>
        <dbReference type="Proteomes" id="UP000054703"/>
    </source>
</evidence>
<proteinExistence type="predicted"/>
<protein>
    <submittedName>
        <fullName evidence="1">Uncharacterized protein</fullName>
    </submittedName>
</protein>
<dbReference type="AlphaFoldDB" id="A0A0W0ZEI7"/>
<reference evidence="1 2" key="1">
    <citation type="submission" date="2015-11" db="EMBL/GenBank/DDBJ databases">
        <title>Genomic analysis of 38 Legionella species identifies large and diverse effector repertoires.</title>
        <authorList>
            <person name="Burstein D."/>
            <person name="Amaro F."/>
            <person name="Zusman T."/>
            <person name="Lifshitz Z."/>
            <person name="Cohen O."/>
            <person name="Gilbert J.A."/>
            <person name="Pupko T."/>
            <person name="Shuman H.A."/>
            <person name="Segal G."/>
        </authorList>
    </citation>
    <scope>NUCLEOTIDE SEQUENCE [LARGE SCALE GENOMIC DNA]</scope>
    <source>
        <strain evidence="1 2">SC-63-C7</strain>
    </source>
</reference>
<dbReference type="Proteomes" id="UP000054703">
    <property type="component" value="Unassembled WGS sequence"/>
</dbReference>
<evidence type="ECO:0000313" key="1">
    <source>
        <dbReference type="EMBL" id="KTD67557.1"/>
    </source>
</evidence>
<keyword evidence="2" id="KW-1185">Reference proteome</keyword>
<accession>A0A0W0ZEI7</accession>
<gene>
    <name evidence="1" type="ORF">Lsan_0352</name>
</gene>
<organism evidence="1 2">
    <name type="scientific">Legionella santicrucis</name>
    <dbReference type="NCBI Taxonomy" id="45074"/>
    <lineage>
        <taxon>Bacteria</taxon>
        <taxon>Pseudomonadati</taxon>
        <taxon>Pseudomonadota</taxon>
        <taxon>Gammaproteobacteria</taxon>
        <taxon>Legionellales</taxon>
        <taxon>Legionellaceae</taxon>
        <taxon>Legionella</taxon>
    </lineage>
</organism>
<name>A0A0W0ZEI7_9GAMM</name>
<dbReference type="STRING" id="45074.Lsan_0352"/>
<comment type="caution">
    <text evidence="1">The sequence shown here is derived from an EMBL/GenBank/DDBJ whole genome shotgun (WGS) entry which is preliminary data.</text>
</comment>
<dbReference type="EMBL" id="LNYU01000007">
    <property type="protein sequence ID" value="KTD67557.1"/>
    <property type="molecule type" value="Genomic_DNA"/>
</dbReference>
<dbReference type="PATRIC" id="fig|45074.5.peg.372"/>